<protein>
    <submittedName>
        <fullName evidence="2">Uncharacterized protein</fullName>
    </submittedName>
</protein>
<dbReference type="Proteomes" id="UP000242699">
    <property type="component" value="Unassembled WGS sequence"/>
</dbReference>
<accession>A0A2T2WIQ6</accession>
<keyword evidence="1" id="KW-0812">Transmembrane</keyword>
<reference evidence="2 3" key="1">
    <citation type="journal article" date="2014" name="BMC Genomics">
        <title>Comparison of environmental and isolate Sulfobacillus genomes reveals diverse carbon, sulfur, nitrogen, and hydrogen metabolisms.</title>
        <authorList>
            <person name="Justice N.B."/>
            <person name="Norman A."/>
            <person name="Brown C.T."/>
            <person name="Singh A."/>
            <person name="Thomas B.C."/>
            <person name="Banfield J.F."/>
        </authorList>
    </citation>
    <scope>NUCLEOTIDE SEQUENCE [LARGE SCALE GENOMIC DNA]</scope>
    <source>
        <strain evidence="2">AMDSBA1</strain>
    </source>
</reference>
<evidence type="ECO:0000256" key="1">
    <source>
        <dbReference type="SAM" id="Phobius"/>
    </source>
</evidence>
<comment type="caution">
    <text evidence="2">The sequence shown here is derived from an EMBL/GenBank/DDBJ whole genome shotgun (WGS) entry which is preliminary data.</text>
</comment>
<name>A0A2T2WIQ6_9FIRM</name>
<organism evidence="2 3">
    <name type="scientific">Sulfobacillus benefaciens</name>
    <dbReference type="NCBI Taxonomy" id="453960"/>
    <lineage>
        <taxon>Bacteria</taxon>
        <taxon>Bacillati</taxon>
        <taxon>Bacillota</taxon>
        <taxon>Clostridia</taxon>
        <taxon>Eubacteriales</taxon>
        <taxon>Clostridiales Family XVII. Incertae Sedis</taxon>
        <taxon>Sulfobacillus</taxon>
    </lineage>
</organism>
<gene>
    <name evidence="2" type="ORF">C7B43_20950</name>
</gene>
<dbReference type="EMBL" id="PXYT01000118">
    <property type="protein sequence ID" value="PSR22117.1"/>
    <property type="molecule type" value="Genomic_DNA"/>
</dbReference>
<keyword evidence="1" id="KW-0472">Membrane</keyword>
<feature type="transmembrane region" description="Helical" evidence="1">
    <location>
        <begin position="21"/>
        <end position="38"/>
    </location>
</feature>
<feature type="transmembrane region" description="Helical" evidence="1">
    <location>
        <begin position="109"/>
        <end position="132"/>
    </location>
</feature>
<feature type="transmembrane region" description="Helical" evidence="1">
    <location>
        <begin position="144"/>
        <end position="171"/>
    </location>
</feature>
<dbReference type="AlphaFoldDB" id="A0A2T2WIQ6"/>
<sequence>MTPGKWGRWWWRAHYRPICTGLIRWGVILLLVGLFFAFKLHYPSELIVAPTPSISRSAVVGLAIAAAANPLVLLILGWWSVIIGQSVLTHHMDREERVRGLRFSRWLTPWLWSIGGGCLIGIGVAMGVMAWAGQGTPSSSGPALSLLMLAGIEAVMLSLWVWTLGIMAFWVTRSALGGIGTVGGVDCRRDAGASAHRVDSRRCVVDVVNRHIKAGAHPVRGDGKSLCAELSTPEMVLGMGDSNNVGTCLVGIVGGFPLFWPPLRRPGGTSVAVMRCRVYW</sequence>
<evidence type="ECO:0000313" key="2">
    <source>
        <dbReference type="EMBL" id="PSR22117.1"/>
    </source>
</evidence>
<evidence type="ECO:0000313" key="3">
    <source>
        <dbReference type="Proteomes" id="UP000242699"/>
    </source>
</evidence>
<feature type="transmembrane region" description="Helical" evidence="1">
    <location>
        <begin position="58"/>
        <end position="88"/>
    </location>
</feature>
<proteinExistence type="predicted"/>
<keyword evidence="1" id="KW-1133">Transmembrane helix</keyword>